<dbReference type="PANTHER" id="PTHR33169">
    <property type="entry name" value="PADR-FAMILY TRANSCRIPTIONAL REGULATOR"/>
    <property type="match status" value="1"/>
</dbReference>
<accession>A0A7V8T080</accession>
<dbReference type="Pfam" id="PF03551">
    <property type="entry name" value="PadR"/>
    <property type="match status" value="1"/>
</dbReference>
<dbReference type="InterPro" id="IPR036390">
    <property type="entry name" value="WH_DNA-bd_sf"/>
</dbReference>
<organism evidence="2 3">
    <name type="scientific">Candidatus Acidiferrum panamense</name>
    <dbReference type="NCBI Taxonomy" id="2741543"/>
    <lineage>
        <taxon>Bacteria</taxon>
        <taxon>Pseudomonadati</taxon>
        <taxon>Acidobacteriota</taxon>
        <taxon>Terriglobia</taxon>
        <taxon>Candidatus Acidiferrales</taxon>
        <taxon>Candidatus Acidiferrum</taxon>
    </lineage>
</organism>
<protein>
    <submittedName>
        <fullName evidence="2">Helix-turn-helix transcriptional regulator</fullName>
    </submittedName>
</protein>
<dbReference type="PANTHER" id="PTHR33169:SF13">
    <property type="entry name" value="PADR-FAMILY TRANSCRIPTIONAL REGULATOR"/>
    <property type="match status" value="1"/>
</dbReference>
<dbReference type="InterPro" id="IPR005149">
    <property type="entry name" value="Tscrpt_reg_PadR_N"/>
</dbReference>
<proteinExistence type="predicted"/>
<evidence type="ECO:0000313" key="2">
    <source>
        <dbReference type="EMBL" id="MBA0088741.1"/>
    </source>
</evidence>
<evidence type="ECO:0000259" key="1">
    <source>
        <dbReference type="Pfam" id="PF03551"/>
    </source>
</evidence>
<name>A0A7V8T080_9BACT</name>
<dbReference type="AlphaFoldDB" id="A0A7V8T080"/>
<evidence type="ECO:0000313" key="3">
    <source>
        <dbReference type="Proteomes" id="UP000567293"/>
    </source>
</evidence>
<feature type="domain" description="Transcription regulator PadR N-terminal" evidence="1">
    <location>
        <begin position="21"/>
        <end position="95"/>
    </location>
</feature>
<sequence length="117" mass="13802">MTKPDPKKFIPLKAQWFHIMLSLAGEEQHGYGIMQEVLERTHGKVRLWPATLYGSIKRLIEADLIEESDERPAPELDDARRRYYRLTALGRRVLDAECERLQELVRTIRVKQRMVTQ</sequence>
<reference evidence="2" key="1">
    <citation type="submission" date="2020-06" db="EMBL/GenBank/DDBJ databases">
        <title>Legume-microbial interactions unlock mineral nutrients during tropical forest succession.</title>
        <authorList>
            <person name="Epihov D.Z."/>
        </authorList>
    </citation>
    <scope>NUCLEOTIDE SEQUENCE [LARGE SCALE GENOMIC DNA]</scope>
    <source>
        <strain evidence="2">Pan2503</strain>
    </source>
</reference>
<dbReference type="InterPro" id="IPR036388">
    <property type="entry name" value="WH-like_DNA-bd_sf"/>
</dbReference>
<dbReference type="Proteomes" id="UP000567293">
    <property type="component" value="Unassembled WGS sequence"/>
</dbReference>
<dbReference type="SUPFAM" id="SSF46785">
    <property type="entry name" value="Winged helix' DNA-binding domain"/>
    <property type="match status" value="1"/>
</dbReference>
<dbReference type="InterPro" id="IPR052509">
    <property type="entry name" value="Metal_resp_DNA-bind_regulator"/>
</dbReference>
<gene>
    <name evidence="2" type="ORF">HRJ53_27440</name>
</gene>
<dbReference type="EMBL" id="JACDQQ010002653">
    <property type="protein sequence ID" value="MBA0088741.1"/>
    <property type="molecule type" value="Genomic_DNA"/>
</dbReference>
<comment type="caution">
    <text evidence="2">The sequence shown here is derived from an EMBL/GenBank/DDBJ whole genome shotgun (WGS) entry which is preliminary data.</text>
</comment>
<dbReference type="Gene3D" id="1.10.10.10">
    <property type="entry name" value="Winged helix-like DNA-binding domain superfamily/Winged helix DNA-binding domain"/>
    <property type="match status" value="1"/>
</dbReference>
<keyword evidence="3" id="KW-1185">Reference proteome</keyword>